<name>A0A075FPF0_9ARCH</name>
<dbReference type="EC" id="2.6.1.9" evidence="10"/>
<dbReference type="AlphaFoldDB" id="A0A075FPF0"/>
<evidence type="ECO:0000256" key="1">
    <source>
        <dbReference type="ARBA" id="ARBA00001933"/>
    </source>
</evidence>
<dbReference type="InterPro" id="IPR015421">
    <property type="entry name" value="PyrdxlP-dep_Trfase_major"/>
</dbReference>
<keyword evidence="4 10" id="KW-0808">Transferase</keyword>
<dbReference type="InterPro" id="IPR015424">
    <property type="entry name" value="PyrdxlP-dep_Trfase"/>
</dbReference>
<evidence type="ECO:0000256" key="2">
    <source>
        <dbReference type="ARBA" id="ARBA00022576"/>
    </source>
</evidence>
<dbReference type="PANTHER" id="PTHR42885:SF2">
    <property type="entry name" value="HISTIDINOL-PHOSPHATE AMINOTRANSFERASE"/>
    <property type="match status" value="1"/>
</dbReference>
<evidence type="ECO:0000256" key="7">
    <source>
        <dbReference type="ARBA" id="ARBA00029440"/>
    </source>
</evidence>
<gene>
    <name evidence="10" type="primary">hisC</name>
</gene>
<accession>A0A075FPF0</accession>
<evidence type="ECO:0000256" key="6">
    <source>
        <dbReference type="ARBA" id="ARBA00023102"/>
    </source>
</evidence>
<keyword evidence="3" id="KW-0028">Amino-acid biosynthesis</keyword>
<dbReference type="Pfam" id="PF00155">
    <property type="entry name" value="Aminotran_1_2"/>
    <property type="match status" value="1"/>
</dbReference>
<evidence type="ECO:0000313" key="10">
    <source>
        <dbReference type="EMBL" id="AIE93103.1"/>
    </source>
</evidence>
<keyword evidence="2 10" id="KW-0032">Aminotransferase</keyword>
<dbReference type="EMBL" id="KF900385">
    <property type="protein sequence ID" value="AIE93103.1"/>
    <property type="molecule type" value="Genomic_DNA"/>
</dbReference>
<dbReference type="InterPro" id="IPR004839">
    <property type="entry name" value="Aminotransferase_I/II_large"/>
</dbReference>
<feature type="domain" description="Aminotransferase class I/classII large" evidence="9">
    <location>
        <begin position="63"/>
        <end position="348"/>
    </location>
</feature>
<dbReference type="GO" id="GO:0004400">
    <property type="term" value="F:histidinol-phosphate transaminase activity"/>
    <property type="evidence" value="ECO:0007669"/>
    <property type="project" value="UniProtKB-EC"/>
</dbReference>
<evidence type="ECO:0000256" key="8">
    <source>
        <dbReference type="RuleBase" id="RU003693"/>
    </source>
</evidence>
<keyword evidence="6" id="KW-0368">Histidine biosynthesis</keyword>
<evidence type="ECO:0000256" key="5">
    <source>
        <dbReference type="ARBA" id="ARBA00022898"/>
    </source>
</evidence>
<evidence type="ECO:0000259" key="9">
    <source>
        <dbReference type="Pfam" id="PF00155"/>
    </source>
</evidence>
<dbReference type="GO" id="GO:0030170">
    <property type="term" value="F:pyridoxal phosphate binding"/>
    <property type="evidence" value="ECO:0007669"/>
    <property type="project" value="InterPro"/>
</dbReference>
<comment type="similarity">
    <text evidence="8">Belongs to the class-II pyridoxal-phosphate-dependent aminotransferase family.</text>
</comment>
<sequence length="355" mass="40243">MNKEFQKKLNKLSKLSGYQKPKKIADSLKLDSNENFVIGKQFQSGLINAAKRRCDIREYPLGGTEKLVAKLSEYLKVPSNMVGVGNGSDQILDLFLANFCTRKTRILTSDPTFAFFEERCKLYGVKMIKVQFSDGMTLDVDQFLSKSKNADVIYIDSPNNPTGFQFSKQDIQKIIKKFKGPIIIDEAYGEFSDYSVVNLVKNNDNLIVIRTFSKAFGMAGLRLGYFVANKRFTDIFSRVIQYPYPLNSLAIEVGILALQKSKQISSIFSLIKKERERVIKNLKSYNIFDVFDSKANYVLFDAKGSDSRVYNALAEQGISIRKLGRLGKHKGCLRVTIGTKEMNSKFLLAIRDLVR</sequence>
<organism evidence="10">
    <name type="scientific">uncultured marine thaumarchaeote AD1000_31_F12</name>
    <dbReference type="NCBI Taxonomy" id="1455906"/>
    <lineage>
        <taxon>Archaea</taxon>
        <taxon>Nitrososphaerota</taxon>
        <taxon>environmental samples</taxon>
    </lineage>
</organism>
<dbReference type="PROSITE" id="PS00599">
    <property type="entry name" value="AA_TRANSFER_CLASS_2"/>
    <property type="match status" value="1"/>
</dbReference>
<dbReference type="Gene3D" id="3.40.640.10">
    <property type="entry name" value="Type I PLP-dependent aspartate aminotransferase-like (Major domain)"/>
    <property type="match status" value="1"/>
</dbReference>
<dbReference type="PANTHER" id="PTHR42885">
    <property type="entry name" value="HISTIDINOL-PHOSPHATE AMINOTRANSFERASE-RELATED"/>
    <property type="match status" value="1"/>
</dbReference>
<comment type="cofactor">
    <cofactor evidence="1 8">
        <name>pyridoxal 5'-phosphate</name>
        <dbReference type="ChEBI" id="CHEBI:597326"/>
    </cofactor>
</comment>
<keyword evidence="5 8" id="KW-0663">Pyridoxal phosphate</keyword>
<dbReference type="SUPFAM" id="SSF53383">
    <property type="entry name" value="PLP-dependent transferases"/>
    <property type="match status" value="1"/>
</dbReference>
<reference evidence="10" key="1">
    <citation type="journal article" date="2014" name="Genome Biol. Evol.">
        <title>Pangenome evidence for extensive interdomain horizontal transfer affecting lineage core and shell genes in uncultured planktonic thaumarchaeota and euryarchaeota.</title>
        <authorList>
            <person name="Deschamps P."/>
            <person name="Zivanovic Y."/>
            <person name="Moreira D."/>
            <person name="Rodriguez-Valera F."/>
            <person name="Lopez-Garcia P."/>
        </authorList>
    </citation>
    <scope>NUCLEOTIDE SEQUENCE</scope>
</reference>
<protein>
    <submittedName>
        <fullName evidence="10">Class I/II aminotransferase (HisC)</fullName>
        <ecNumber evidence="10">2.6.1.9</ecNumber>
    </submittedName>
</protein>
<comment type="pathway">
    <text evidence="7">Amino-acid biosynthesis.</text>
</comment>
<proteinExistence type="inferred from homology"/>
<dbReference type="InterPro" id="IPR001917">
    <property type="entry name" value="Aminotrans_II_pyridoxalP_BS"/>
</dbReference>
<dbReference type="InterPro" id="IPR015422">
    <property type="entry name" value="PyrdxlP-dep_Trfase_small"/>
</dbReference>
<dbReference type="Gene3D" id="3.90.1150.10">
    <property type="entry name" value="Aspartate Aminotransferase, domain 1"/>
    <property type="match status" value="1"/>
</dbReference>
<dbReference type="GO" id="GO:0000105">
    <property type="term" value="P:L-histidine biosynthetic process"/>
    <property type="evidence" value="ECO:0007669"/>
    <property type="project" value="UniProtKB-KW"/>
</dbReference>
<evidence type="ECO:0000256" key="3">
    <source>
        <dbReference type="ARBA" id="ARBA00022605"/>
    </source>
</evidence>
<dbReference type="CDD" id="cd00609">
    <property type="entry name" value="AAT_like"/>
    <property type="match status" value="1"/>
</dbReference>
<evidence type="ECO:0000256" key="4">
    <source>
        <dbReference type="ARBA" id="ARBA00022679"/>
    </source>
</evidence>
<dbReference type="NCBIfam" id="TIGR01141">
    <property type="entry name" value="hisC"/>
    <property type="match status" value="1"/>
</dbReference>
<dbReference type="InterPro" id="IPR005861">
    <property type="entry name" value="HisP_aminotrans"/>
</dbReference>